<sequence>MAYHSTEIDSGLGRIFHNIFGAVRGFFSSIMTAMIMSSSYTGRVNKVQALQAKSDEELAAMNIKREDIVHIVFHDLYYV</sequence>
<accession>A0A640VMT6</accession>
<keyword evidence="1" id="KW-0472">Membrane</keyword>
<keyword evidence="1" id="KW-1133">Transmembrane helix</keyword>
<evidence type="ECO:0008006" key="4">
    <source>
        <dbReference type="Google" id="ProtNLM"/>
    </source>
</evidence>
<gene>
    <name evidence="2" type="ORF">So717_04930</name>
</gene>
<organism evidence="2 3">
    <name type="scientific">Roseobacter cerasinus</name>
    <dbReference type="NCBI Taxonomy" id="2602289"/>
    <lineage>
        <taxon>Bacteria</taxon>
        <taxon>Pseudomonadati</taxon>
        <taxon>Pseudomonadota</taxon>
        <taxon>Alphaproteobacteria</taxon>
        <taxon>Rhodobacterales</taxon>
        <taxon>Roseobacteraceae</taxon>
        <taxon>Roseobacter</taxon>
    </lineage>
</organism>
<keyword evidence="1" id="KW-0812">Transmembrane</keyword>
<dbReference type="Proteomes" id="UP000436522">
    <property type="component" value="Unassembled WGS sequence"/>
</dbReference>
<feature type="transmembrane region" description="Helical" evidence="1">
    <location>
        <begin position="15"/>
        <end position="36"/>
    </location>
</feature>
<reference evidence="2 3" key="1">
    <citation type="submission" date="2019-12" db="EMBL/GenBank/DDBJ databases">
        <title>Roseobacter cerasinus sp. nov., isolated from seawater around aquaculture.</title>
        <authorList>
            <person name="Muramatsu S."/>
            <person name="Takabe Y."/>
            <person name="Mori K."/>
            <person name="Takaichi S."/>
            <person name="Hanada S."/>
        </authorList>
    </citation>
    <scope>NUCLEOTIDE SEQUENCE [LARGE SCALE GENOMIC DNA]</scope>
    <source>
        <strain evidence="2 3">AI77</strain>
    </source>
</reference>
<dbReference type="OrthoDB" id="7867799at2"/>
<dbReference type="EMBL" id="BLIV01000001">
    <property type="protein sequence ID" value="GFE48740.1"/>
    <property type="molecule type" value="Genomic_DNA"/>
</dbReference>
<evidence type="ECO:0000256" key="1">
    <source>
        <dbReference type="SAM" id="Phobius"/>
    </source>
</evidence>
<evidence type="ECO:0000313" key="2">
    <source>
        <dbReference type="EMBL" id="GFE48740.1"/>
    </source>
</evidence>
<evidence type="ECO:0000313" key="3">
    <source>
        <dbReference type="Proteomes" id="UP000436522"/>
    </source>
</evidence>
<comment type="caution">
    <text evidence="2">The sequence shown here is derived from an EMBL/GenBank/DDBJ whole genome shotgun (WGS) entry which is preliminary data.</text>
</comment>
<protein>
    <recommendedName>
        <fullName evidence="4">DUF1127 domain-containing protein</fullName>
    </recommendedName>
</protein>
<keyword evidence="3" id="KW-1185">Reference proteome</keyword>
<proteinExistence type="predicted"/>
<name>A0A640VMT6_9RHOB</name>
<dbReference type="AlphaFoldDB" id="A0A640VMT6"/>
<dbReference type="RefSeq" id="WP_159974605.1">
    <property type="nucleotide sequence ID" value="NZ_BLIV01000001.1"/>
</dbReference>